<dbReference type="GO" id="GO:0004497">
    <property type="term" value="F:monooxygenase activity"/>
    <property type="evidence" value="ECO:0007669"/>
    <property type="project" value="UniProtKB-KW"/>
</dbReference>
<dbReference type="InterPro" id="IPR018168">
    <property type="entry name" value="Ubi_Hdrlase_CS"/>
</dbReference>
<evidence type="ECO:0000256" key="3">
    <source>
        <dbReference type="ARBA" id="ARBA00005349"/>
    </source>
</evidence>
<dbReference type="PRINTS" id="PR00420">
    <property type="entry name" value="RNGMNOXGNASE"/>
</dbReference>
<evidence type="ECO:0000256" key="1">
    <source>
        <dbReference type="ARBA" id="ARBA00001974"/>
    </source>
</evidence>
<dbReference type="Pfam" id="PF01494">
    <property type="entry name" value="FAD_binding_3"/>
    <property type="match status" value="1"/>
</dbReference>
<dbReference type="InterPro" id="IPR036188">
    <property type="entry name" value="FAD/NAD-bd_sf"/>
</dbReference>
<dbReference type="GO" id="GO:0006744">
    <property type="term" value="P:ubiquinone biosynthetic process"/>
    <property type="evidence" value="ECO:0007669"/>
    <property type="project" value="UniProtKB-UniPathway"/>
</dbReference>
<dbReference type="SUPFAM" id="SSF51905">
    <property type="entry name" value="FAD/NAD(P)-binding domain"/>
    <property type="match status" value="1"/>
</dbReference>
<dbReference type="OrthoDB" id="9769565at2"/>
<comment type="similarity">
    <text evidence="3">Belongs to the UbiH/COQ6 family.</text>
</comment>
<evidence type="ECO:0000256" key="6">
    <source>
        <dbReference type="ARBA" id="ARBA00023002"/>
    </source>
</evidence>
<evidence type="ECO:0000313" key="10">
    <source>
        <dbReference type="Proteomes" id="UP000028945"/>
    </source>
</evidence>
<dbReference type="InterPro" id="IPR002938">
    <property type="entry name" value="FAD-bd"/>
</dbReference>
<evidence type="ECO:0000313" key="9">
    <source>
        <dbReference type="EMBL" id="AIL32117.1"/>
    </source>
</evidence>
<gene>
    <name evidence="9" type="ORF">IX83_01170</name>
</gene>
<name>A0A077DFG7_9BURK</name>
<dbReference type="EMBL" id="CP009238">
    <property type="protein sequence ID" value="AIL32117.1"/>
    <property type="molecule type" value="Genomic_DNA"/>
</dbReference>
<dbReference type="GO" id="GO:0016705">
    <property type="term" value="F:oxidoreductase activity, acting on paired donors, with incorporation or reduction of molecular oxygen"/>
    <property type="evidence" value="ECO:0007669"/>
    <property type="project" value="InterPro"/>
</dbReference>
<dbReference type="RefSeq" id="WP_038498206.1">
    <property type="nucleotide sequence ID" value="NZ_AFWK01000078.1"/>
</dbReference>
<dbReference type="STRING" id="1072685.IX83_01170"/>
<proteinExistence type="inferred from homology"/>
<evidence type="ECO:0000259" key="8">
    <source>
        <dbReference type="Pfam" id="PF01494"/>
    </source>
</evidence>
<sequence>MQYDVAICGGGIVGMATALSLVRQQKKVCIISPKYQPLIFTNDDYHPRIYAISGASKKLLEDLGVWSNIPVERYQAVERMEIHGDGDGLLELDAWQANSSELTWIMESGQIENVLMQALRYLNVTWIDAQVVGYEKGSLTASDGKTYTADLCVGADGANSKLRELAGLSHTKRMYGDIGLVCQLNTAFPHQSTAYQWFRTDGILAFLPLPDTADGPQVSMVWSLRTPQAEEWLQKTPQEISEQLPAILQSMTQHRLGTMSVRSELKGFPLTLQETQLAGNGVVLMGDAAHRLHPLAGQGLNLGLGDVYSLSHILATKEHFRNCGDERILDRYRDSRKRDILEMKLATDGLHKLFASPDMMVSKVRNLGLNMVQNFPWVKRKLIEAAIGLKKIDARYQ</sequence>
<evidence type="ECO:0000256" key="7">
    <source>
        <dbReference type="ARBA" id="ARBA00023033"/>
    </source>
</evidence>
<dbReference type="Proteomes" id="UP000028945">
    <property type="component" value="Chromosome"/>
</dbReference>
<dbReference type="GO" id="GO:0071949">
    <property type="term" value="F:FAD binding"/>
    <property type="evidence" value="ECO:0007669"/>
    <property type="project" value="InterPro"/>
</dbReference>
<dbReference type="Gene3D" id="3.50.50.60">
    <property type="entry name" value="FAD/NAD(P)-binding domain"/>
    <property type="match status" value="2"/>
</dbReference>
<dbReference type="PANTHER" id="PTHR43876">
    <property type="entry name" value="UBIQUINONE BIOSYNTHESIS MONOOXYGENASE COQ6, MITOCHONDRIAL"/>
    <property type="match status" value="1"/>
</dbReference>
<feature type="domain" description="FAD-binding" evidence="8">
    <location>
        <begin position="3"/>
        <end position="338"/>
    </location>
</feature>
<keyword evidence="10" id="KW-1185">Reference proteome</keyword>
<keyword evidence="5" id="KW-0274">FAD</keyword>
<dbReference type="InterPro" id="IPR010971">
    <property type="entry name" value="UbiH/COQ6"/>
</dbReference>
<dbReference type="NCBIfam" id="TIGR01988">
    <property type="entry name" value="Ubi-OHases"/>
    <property type="match status" value="1"/>
</dbReference>
<organism evidence="9 10">
    <name type="scientific">Basilea psittacipulmonis DSM 24701</name>
    <dbReference type="NCBI Taxonomy" id="1072685"/>
    <lineage>
        <taxon>Bacteria</taxon>
        <taxon>Pseudomonadati</taxon>
        <taxon>Pseudomonadota</taxon>
        <taxon>Betaproteobacteria</taxon>
        <taxon>Burkholderiales</taxon>
        <taxon>Alcaligenaceae</taxon>
        <taxon>Basilea</taxon>
    </lineage>
</organism>
<dbReference type="AlphaFoldDB" id="A0A077DFG7"/>
<keyword evidence="6" id="KW-0560">Oxidoreductase</keyword>
<keyword evidence="4" id="KW-0285">Flavoprotein</keyword>
<protein>
    <recommendedName>
        <fullName evidence="8">FAD-binding domain-containing protein</fullName>
    </recommendedName>
</protein>
<dbReference type="UniPathway" id="UPA00232"/>
<evidence type="ECO:0000256" key="4">
    <source>
        <dbReference type="ARBA" id="ARBA00022630"/>
    </source>
</evidence>
<comment type="cofactor">
    <cofactor evidence="1">
        <name>FAD</name>
        <dbReference type="ChEBI" id="CHEBI:57692"/>
    </cofactor>
</comment>
<evidence type="ECO:0000256" key="5">
    <source>
        <dbReference type="ARBA" id="ARBA00022827"/>
    </source>
</evidence>
<comment type="pathway">
    <text evidence="2">Cofactor biosynthesis; ubiquinone biosynthesis.</text>
</comment>
<evidence type="ECO:0000256" key="2">
    <source>
        <dbReference type="ARBA" id="ARBA00004749"/>
    </source>
</evidence>
<dbReference type="PROSITE" id="PS01304">
    <property type="entry name" value="UBIH"/>
    <property type="match status" value="1"/>
</dbReference>
<keyword evidence="7" id="KW-0503">Monooxygenase</keyword>
<dbReference type="eggNOG" id="COG0654">
    <property type="taxonomic scope" value="Bacteria"/>
</dbReference>
<dbReference type="PANTHER" id="PTHR43876:SF7">
    <property type="entry name" value="UBIQUINONE BIOSYNTHESIS MONOOXYGENASE COQ6, MITOCHONDRIAL"/>
    <property type="match status" value="1"/>
</dbReference>
<dbReference type="InterPro" id="IPR051205">
    <property type="entry name" value="UbiH/COQ6_monooxygenase"/>
</dbReference>
<reference evidence="9 10" key="1">
    <citation type="journal article" date="2014" name="BMC Genomics">
        <title>A genomic perspective on a new bacterial genus and species from the Alcaligenaceae family, Basilea psittacipulmonis.</title>
        <authorList>
            <person name="Whiteson K.L."/>
            <person name="Hernandez D."/>
            <person name="Lazarevic V."/>
            <person name="Gaia N."/>
            <person name="Farinelli L."/>
            <person name="Francois P."/>
            <person name="Pilo P."/>
            <person name="Frey J."/>
            <person name="Schrenzel J."/>
        </authorList>
    </citation>
    <scope>NUCLEOTIDE SEQUENCE [LARGE SCALE GENOMIC DNA]</scope>
    <source>
        <strain evidence="9 10">DSM 24701</strain>
    </source>
</reference>
<dbReference type="KEGG" id="bpsi:IX83_01170"/>
<dbReference type="HOGENOM" id="CLU_009665_8_3_4"/>
<accession>A0A077DFG7</accession>